<dbReference type="Proteomes" id="UP000609346">
    <property type="component" value="Unassembled WGS sequence"/>
</dbReference>
<dbReference type="Pfam" id="PF17132">
    <property type="entry name" value="Glyco_hydro_106"/>
    <property type="match status" value="1"/>
</dbReference>
<dbReference type="InterPro" id="IPR029062">
    <property type="entry name" value="Class_I_gatase-like"/>
</dbReference>
<evidence type="ECO:0000313" key="1">
    <source>
        <dbReference type="EMBL" id="MBD3917197.1"/>
    </source>
</evidence>
<protein>
    <recommendedName>
        <fullName evidence="3">Glycosyl hydrolases family 2 sugar binding domain-containing protein</fullName>
    </recommendedName>
</protein>
<evidence type="ECO:0008006" key="3">
    <source>
        <dbReference type="Google" id="ProtNLM"/>
    </source>
</evidence>
<dbReference type="PANTHER" id="PTHR36848:SF2">
    <property type="entry name" value="SECRETED PROTEIN"/>
    <property type="match status" value="1"/>
</dbReference>
<dbReference type="InterPro" id="IPR053161">
    <property type="entry name" value="Ulvan_degrading_GH"/>
</dbReference>
<name>A0ABR8MQN2_9BACL</name>
<accession>A0ABR8MQN2</accession>
<keyword evidence="2" id="KW-1185">Reference proteome</keyword>
<dbReference type="NCBIfam" id="NF045579">
    <property type="entry name" value="rhamnoside_JR"/>
    <property type="match status" value="1"/>
</dbReference>
<dbReference type="RefSeq" id="WP_191201527.1">
    <property type="nucleotide sequence ID" value="NZ_JACXZA010000001.1"/>
</dbReference>
<dbReference type="Gene3D" id="3.40.50.880">
    <property type="match status" value="1"/>
</dbReference>
<dbReference type="Gene3D" id="2.60.120.260">
    <property type="entry name" value="Galactose-binding domain-like"/>
    <property type="match status" value="1"/>
</dbReference>
<dbReference type="PANTHER" id="PTHR36848">
    <property type="entry name" value="DNA-BINDING PROTEIN (PUTATIVE SECRETED PROTEIN)-RELATED"/>
    <property type="match status" value="1"/>
</dbReference>
<dbReference type="InterPro" id="IPR017853">
    <property type="entry name" value="GH"/>
</dbReference>
<organism evidence="1 2">
    <name type="scientific">Paenibacillus terricola</name>
    <dbReference type="NCBI Taxonomy" id="2763503"/>
    <lineage>
        <taxon>Bacteria</taxon>
        <taxon>Bacillati</taxon>
        <taxon>Bacillota</taxon>
        <taxon>Bacilli</taxon>
        <taxon>Bacillales</taxon>
        <taxon>Paenibacillaceae</taxon>
        <taxon>Paenibacillus</taxon>
    </lineage>
</organism>
<gene>
    <name evidence="1" type="ORF">H8B09_00405</name>
</gene>
<dbReference type="InterPro" id="IPR008979">
    <property type="entry name" value="Galactose-bd-like_sf"/>
</dbReference>
<evidence type="ECO:0000313" key="2">
    <source>
        <dbReference type="Proteomes" id="UP000609346"/>
    </source>
</evidence>
<dbReference type="SUPFAM" id="SSF51445">
    <property type="entry name" value="(Trans)glycosidases"/>
    <property type="match status" value="1"/>
</dbReference>
<dbReference type="CDD" id="cd03143">
    <property type="entry name" value="A4_beta-galactosidase_middle_domain"/>
    <property type="match status" value="1"/>
</dbReference>
<dbReference type="SUPFAM" id="SSF49785">
    <property type="entry name" value="Galactose-binding domain-like"/>
    <property type="match status" value="1"/>
</dbReference>
<dbReference type="EMBL" id="JACXZA010000001">
    <property type="protein sequence ID" value="MBD3917197.1"/>
    <property type="molecule type" value="Genomic_DNA"/>
</dbReference>
<reference evidence="1 2" key="1">
    <citation type="submission" date="2020-09" db="EMBL/GenBank/DDBJ databases">
        <title>Paenibacillus sp. strain PR3 16S rRNA gene Genome sequencing and assembly.</title>
        <authorList>
            <person name="Kim J."/>
        </authorList>
    </citation>
    <scope>NUCLEOTIDE SEQUENCE [LARGE SCALE GENOMIC DNA]</scope>
    <source>
        <strain evidence="1 2">PR3</strain>
    </source>
</reference>
<sequence length="1205" mass="135324">MRIGYPSRASDLDAYPGFQTPPEGYGEVAFYWWVGERLDKERLEWQLDQMKDHHITALQINYAHGDEGGHSYGLTYPSEPPLFSEEWWALFAWFAEKAGEYGIWVSLSDYTLCTPGQGWYSDELLAKHPDTAGAVLKYSEWIVEDGSFSWALPANTLSAIAVRMEDGKPLEVERLNSYIQGERLQWNKPEGNWRISVVSHERVPMSIDPTHPRCGELVIEHFFQRFEDRLSSIPGARLGFFFSDELDFGLRGKLWSERIRQHFIARKGYDPIPELAALFTDIGPRTPKVRLDYNDAMVELSELHYFRPVFDWHEHRGLIYGCDHGGRGRNPVEFGDYFRTQRWNQGPGCDQPNMECDLIKNKVASSIAHMYERPRTWLEGFYGSGWGTTTEALTDAIFRNFVSGHNLLTLHGLYYTTNGGWWEWAPPCNHFRMPYWPHMKSLMACTERLSYVLSQGSHVCDVAVVYPVASLEAGLDGERAVAVAFGAAESLYKKGIDFDFIDHQSLERAETKDGELSVAGESFKVLILPSMRALRRTTLRKAFNFYQSGGIVIAIGDLPEASDSIGANDPGLDAEVRLLFGWTAAEAKADGGSRAQRNAAGGRALTARTWTEAVQLIEEAFPRDFICAGQVDAAEQFPYVQHRRIGSRDLYAVYNVPRGTECFFRCYGSVERWNPWDGTTEPLQVDRVTSEGTWIRMPSDREELALVVFSPGAAEPRDGTDAQDASVASVQTSITLLDGKWLFELRPTMDNRFGDFRQPPSDETIGAEARFLRFAWEKDAAEAWQEPGIDDSEWQVKTVGYGPFFWKLGPLPYEQCSEAQEQQWAEMPTSPSFTAEPMSNRWDPYDYSTRYGIEGDPGHQGYHGLKGKVSDEFIAVGRCSATLTGTKHEPEEEDGVYYLWSTVYADEAQEANLRLGGFLPDRIWLNGGRIETMEQRVSMLAGSNRLLLRYRGAGRAYVVFTAAHKSDRGTASHPLSMAWYDDNGVMPYDAFPERRGAVGWYRFTAPPGLAALEVTAHGKIEVWADGIECEVDAVACGAEGATIYRAKLLKPCIELSAVAIRLMPDKTYYAGAAIPEPIKLQCAEGIVTLGDWSLIDGLTCYSGEAIYRKRLIWNPEEPSERVLLQLGEVAGSAQVAVNGHPVRILLHSPWEVDIGGYLHAGENLIEVSVRNTLANHYATIPTRYRGRLESGLMGPVQLAVVNIKL</sequence>
<proteinExistence type="predicted"/>
<comment type="caution">
    <text evidence="1">The sequence shown here is derived from an EMBL/GenBank/DDBJ whole genome shotgun (WGS) entry which is preliminary data.</text>
</comment>